<dbReference type="InterPro" id="IPR003356">
    <property type="entry name" value="DNA_methylase_A-5"/>
</dbReference>
<dbReference type="STRING" id="1122146.IV53_GL000667"/>
<evidence type="ECO:0000256" key="2">
    <source>
        <dbReference type="ARBA" id="ARBA00011900"/>
    </source>
</evidence>
<dbReference type="RefSeq" id="WP_027107107.1">
    <property type="nucleotide sequence ID" value="NZ_JQBZ01000025.1"/>
</dbReference>
<comment type="catalytic activity">
    <reaction evidence="7">
        <text>a 2'-deoxyadenosine in DNA + S-adenosyl-L-methionine = an N(6)-methyl-2'-deoxyadenosine in DNA + S-adenosyl-L-homocysteine + H(+)</text>
        <dbReference type="Rhea" id="RHEA:15197"/>
        <dbReference type="Rhea" id="RHEA-COMP:12418"/>
        <dbReference type="Rhea" id="RHEA-COMP:12419"/>
        <dbReference type="ChEBI" id="CHEBI:15378"/>
        <dbReference type="ChEBI" id="CHEBI:57856"/>
        <dbReference type="ChEBI" id="CHEBI:59789"/>
        <dbReference type="ChEBI" id="CHEBI:90615"/>
        <dbReference type="ChEBI" id="CHEBI:90616"/>
        <dbReference type="EC" id="2.1.1.72"/>
    </reaction>
</comment>
<organism evidence="10 11">
    <name type="scientific">Ligilactobacillus ceti DSM 22408</name>
    <dbReference type="NCBI Taxonomy" id="1122146"/>
    <lineage>
        <taxon>Bacteria</taxon>
        <taxon>Bacillati</taxon>
        <taxon>Bacillota</taxon>
        <taxon>Bacilli</taxon>
        <taxon>Lactobacillales</taxon>
        <taxon>Lactobacillaceae</taxon>
        <taxon>Ligilactobacillus</taxon>
    </lineage>
</organism>
<evidence type="ECO:0000256" key="3">
    <source>
        <dbReference type="ARBA" id="ARBA00022603"/>
    </source>
</evidence>
<dbReference type="GO" id="GO:0009007">
    <property type="term" value="F:site-specific DNA-methyltransferase (adenine-specific) activity"/>
    <property type="evidence" value="ECO:0007669"/>
    <property type="project" value="UniProtKB-EC"/>
</dbReference>
<evidence type="ECO:0000259" key="9">
    <source>
        <dbReference type="Pfam" id="PF12161"/>
    </source>
</evidence>
<dbReference type="GO" id="GO:0003677">
    <property type="term" value="F:DNA binding"/>
    <property type="evidence" value="ECO:0007669"/>
    <property type="project" value="InterPro"/>
</dbReference>
<dbReference type="InterPro" id="IPR029063">
    <property type="entry name" value="SAM-dependent_MTases_sf"/>
</dbReference>
<dbReference type="GO" id="GO:0032259">
    <property type="term" value="P:methylation"/>
    <property type="evidence" value="ECO:0007669"/>
    <property type="project" value="UniProtKB-KW"/>
</dbReference>
<sequence>MAVKKSKLYSLLWEASNKLRGGVEPSRYKDYVLILLFFKYVSDKYKGQKYAEFKVTQGASFDDLIALKGTKNIGEDVDKIIQSFLEANGLQGSLPDVSFNNPEELGTGKELVDKVSGLVRVFENPMLDFKNNRASGDDIIGDAYEYFMMKFAQESGKSKGQFYTPSEVSRVLASLVGINKIKYSKNKSWTLHEMTI</sequence>
<dbReference type="InterPro" id="IPR051537">
    <property type="entry name" value="DNA_Adenine_Mtase"/>
</dbReference>
<dbReference type="PATRIC" id="fig|1122146.4.peg.690"/>
<evidence type="ECO:0000256" key="5">
    <source>
        <dbReference type="ARBA" id="ARBA00022691"/>
    </source>
</evidence>
<dbReference type="AlphaFoldDB" id="A0A0R2KNZ7"/>
<protein>
    <recommendedName>
        <fullName evidence="2">site-specific DNA-methyltransferase (adenine-specific)</fullName>
        <ecNumber evidence="2">2.1.1.72</ecNumber>
    </recommendedName>
</protein>
<dbReference type="eggNOG" id="COG0286">
    <property type="taxonomic scope" value="Bacteria"/>
</dbReference>
<name>A0A0R2KNZ7_9LACO</name>
<dbReference type="Pfam" id="PF12161">
    <property type="entry name" value="HsdM_N"/>
    <property type="match status" value="1"/>
</dbReference>
<dbReference type="Gene3D" id="1.20.1260.30">
    <property type="match status" value="1"/>
</dbReference>
<dbReference type="InterPro" id="IPR038333">
    <property type="entry name" value="T1MK-like_N_sf"/>
</dbReference>
<keyword evidence="3" id="KW-0489">Methyltransferase</keyword>
<dbReference type="SUPFAM" id="SSF53335">
    <property type="entry name" value="S-adenosyl-L-methionine-dependent methyltransferases"/>
    <property type="match status" value="1"/>
</dbReference>
<dbReference type="GO" id="GO:0009307">
    <property type="term" value="P:DNA restriction-modification system"/>
    <property type="evidence" value="ECO:0007669"/>
    <property type="project" value="UniProtKB-KW"/>
</dbReference>
<keyword evidence="11" id="KW-1185">Reference proteome</keyword>
<evidence type="ECO:0000256" key="7">
    <source>
        <dbReference type="ARBA" id="ARBA00047942"/>
    </source>
</evidence>
<comment type="caution">
    <text evidence="10">The sequence shown here is derived from an EMBL/GenBank/DDBJ whole genome shotgun (WGS) entry which is preliminary data.</text>
</comment>
<feature type="domain" description="DNA methylase adenine-specific" evidence="8">
    <location>
        <begin position="137"/>
        <end position="176"/>
    </location>
</feature>
<dbReference type="PANTHER" id="PTHR42933">
    <property type="entry name" value="SLR6095 PROTEIN"/>
    <property type="match status" value="1"/>
</dbReference>
<accession>A0A0R2KNZ7</accession>
<keyword evidence="4" id="KW-0808">Transferase</keyword>
<feature type="domain" description="N6 adenine-specific DNA methyltransferase N-terminal" evidence="9">
    <location>
        <begin position="10"/>
        <end position="119"/>
    </location>
</feature>
<evidence type="ECO:0000313" key="11">
    <source>
        <dbReference type="Proteomes" id="UP000051500"/>
    </source>
</evidence>
<dbReference type="Gene3D" id="3.40.50.150">
    <property type="entry name" value="Vaccinia Virus protein VP39"/>
    <property type="match status" value="1"/>
</dbReference>
<comment type="similarity">
    <text evidence="1">Belongs to the N(4)/N(6)-methyltransferase family.</text>
</comment>
<dbReference type="Pfam" id="PF02384">
    <property type="entry name" value="N6_Mtase"/>
    <property type="match status" value="1"/>
</dbReference>
<dbReference type="PANTHER" id="PTHR42933:SF3">
    <property type="entry name" value="TYPE I RESTRICTION ENZYME MJAVIII METHYLASE SUBUNIT"/>
    <property type="match status" value="1"/>
</dbReference>
<dbReference type="Proteomes" id="UP000051500">
    <property type="component" value="Unassembled WGS sequence"/>
</dbReference>
<evidence type="ECO:0000256" key="6">
    <source>
        <dbReference type="ARBA" id="ARBA00022747"/>
    </source>
</evidence>
<evidence type="ECO:0000256" key="4">
    <source>
        <dbReference type="ARBA" id="ARBA00022679"/>
    </source>
</evidence>
<evidence type="ECO:0000313" key="10">
    <source>
        <dbReference type="EMBL" id="KRN88700.1"/>
    </source>
</evidence>
<keyword evidence="6" id="KW-0680">Restriction system</keyword>
<dbReference type="EC" id="2.1.1.72" evidence="2"/>
<keyword evidence="5" id="KW-0949">S-adenosyl-L-methionine</keyword>
<dbReference type="EMBL" id="JQBZ01000025">
    <property type="protein sequence ID" value="KRN88700.1"/>
    <property type="molecule type" value="Genomic_DNA"/>
</dbReference>
<dbReference type="GO" id="GO:0008170">
    <property type="term" value="F:N-methyltransferase activity"/>
    <property type="evidence" value="ECO:0007669"/>
    <property type="project" value="InterPro"/>
</dbReference>
<evidence type="ECO:0000259" key="8">
    <source>
        <dbReference type="Pfam" id="PF02384"/>
    </source>
</evidence>
<dbReference type="InterPro" id="IPR022749">
    <property type="entry name" value="D12N6_MeTrfase_N"/>
</dbReference>
<reference evidence="10 11" key="1">
    <citation type="journal article" date="2015" name="Genome Announc.">
        <title>Expanding the biotechnology potential of lactobacilli through comparative genomics of 213 strains and associated genera.</title>
        <authorList>
            <person name="Sun Z."/>
            <person name="Harris H.M."/>
            <person name="McCann A."/>
            <person name="Guo C."/>
            <person name="Argimon S."/>
            <person name="Zhang W."/>
            <person name="Yang X."/>
            <person name="Jeffery I.B."/>
            <person name="Cooney J.C."/>
            <person name="Kagawa T.F."/>
            <person name="Liu W."/>
            <person name="Song Y."/>
            <person name="Salvetti E."/>
            <person name="Wrobel A."/>
            <person name="Rasinkangas P."/>
            <person name="Parkhill J."/>
            <person name="Rea M.C."/>
            <person name="O'Sullivan O."/>
            <person name="Ritari J."/>
            <person name="Douillard F.P."/>
            <person name="Paul Ross R."/>
            <person name="Yang R."/>
            <person name="Briner A.E."/>
            <person name="Felis G.E."/>
            <person name="de Vos W.M."/>
            <person name="Barrangou R."/>
            <person name="Klaenhammer T.R."/>
            <person name="Caufield P.W."/>
            <person name="Cui Y."/>
            <person name="Zhang H."/>
            <person name="O'Toole P.W."/>
        </authorList>
    </citation>
    <scope>NUCLEOTIDE SEQUENCE [LARGE SCALE GENOMIC DNA]</scope>
    <source>
        <strain evidence="10 11">DSM 22408</strain>
    </source>
</reference>
<evidence type="ECO:0000256" key="1">
    <source>
        <dbReference type="ARBA" id="ARBA00006594"/>
    </source>
</evidence>
<gene>
    <name evidence="10" type="ORF">IV53_GL000667</name>
</gene>
<proteinExistence type="inferred from homology"/>